<dbReference type="EMBL" id="BMXF01000001">
    <property type="protein sequence ID" value="GHB57231.1"/>
    <property type="molecule type" value="Genomic_DNA"/>
</dbReference>
<dbReference type="SUPFAM" id="SSF52317">
    <property type="entry name" value="Class I glutamine amidotransferase-like"/>
    <property type="match status" value="1"/>
</dbReference>
<feature type="domain" description="ThuA-like" evidence="1">
    <location>
        <begin position="48"/>
        <end position="233"/>
    </location>
</feature>
<evidence type="ECO:0000313" key="3">
    <source>
        <dbReference type="Proteomes" id="UP000598271"/>
    </source>
</evidence>
<dbReference type="AlphaFoldDB" id="A0A8J3D2A9"/>
<dbReference type="InterPro" id="IPR029062">
    <property type="entry name" value="Class_I_gatase-like"/>
</dbReference>
<organism evidence="2 3">
    <name type="scientific">Persicitalea jodogahamensis</name>
    <dbReference type="NCBI Taxonomy" id="402147"/>
    <lineage>
        <taxon>Bacteria</taxon>
        <taxon>Pseudomonadati</taxon>
        <taxon>Bacteroidota</taxon>
        <taxon>Cytophagia</taxon>
        <taxon>Cytophagales</taxon>
        <taxon>Spirosomataceae</taxon>
        <taxon>Persicitalea</taxon>
    </lineage>
</organism>
<protein>
    <recommendedName>
        <fullName evidence="1">ThuA-like domain-containing protein</fullName>
    </recommendedName>
</protein>
<dbReference type="Gene3D" id="3.40.50.880">
    <property type="match status" value="1"/>
</dbReference>
<accession>A0A8J3D2A9</accession>
<keyword evidence="3" id="KW-1185">Reference proteome</keyword>
<dbReference type="Pfam" id="PF06283">
    <property type="entry name" value="ThuA"/>
    <property type="match status" value="1"/>
</dbReference>
<evidence type="ECO:0000313" key="2">
    <source>
        <dbReference type="EMBL" id="GHB57231.1"/>
    </source>
</evidence>
<name>A0A8J3D2A9_9BACT</name>
<sequence length="258" mass="29038">MVFVAGDHEYSGESTLPILAAELEKNYGIRTKVIKAYPNQNSEENIPGLEALREADLAVFFLRWRRLPEEQLVYIDEYLKSGKPVMGFRTSSHAFNYPKGHALEAWNAFGERAFGTPPGWGGAARHTHYGHESTTDVRIVPEAAKHPILTGVNPEFHVSSWLYTVLPDFPKKGAEWLLMGKSVNPNSKNAVDQPVAWTWTNPAGARVFFTTIGHPEDFQVESFQRLVVNAIHWELGKPVPKTWKGKMDINVPYRGIVN</sequence>
<comment type="caution">
    <text evidence="2">The sequence shown here is derived from an EMBL/GenBank/DDBJ whole genome shotgun (WGS) entry which is preliminary data.</text>
</comment>
<gene>
    <name evidence="2" type="ORF">GCM10007390_08310</name>
</gene>
<dbReference type="Proteomes" id="UP000598271">
    <property type="component" value="Unassembled WGS sequence"/>
</dbReference>
<proteinExistence type="predicted"/>
<reference evidence="2 3" key="1">
    <citation type="journal article" date="2014" name="Int. J. Syst. Evol. Microbiol.">
        <title>Complete genome sequence of Corynebacterium casei LMG S-19264T (=DSM 44701T), isolated from a smear-ripened cheese.</title>
        <authorList>
            <consortium name="US DOE Joint Genome Institute (JGI-PGF)"/>
            <person name="Walter F."/>
            <person name="Albersmeier A."/>
            <person name="Kalinowski J."/>
            <person name="Ruckert C."/>
        </authorList>
    </citation>
    <scope>NUCLEOTIDE SEQUENCE [LARGE SCALE GENOMIC DNA]</scope>
    <source>
        <strain evidence="2 3">KCTC 12866</strain>
    </source>
</reference>
<dbReference type="InterPro" id="IPR029010">
    <property type="entry name" value="ThuA-like"/>
</dbReference>
<evidence type="ECO:0000259" key="1">
    <source>
        <dbReference type="Pfam" id="PF06283"/>
    </source>
</evidence>